<gene>
    <name evidence="3" type="ORF">IAC43_04135</name>
</gene>
<dbReference type="SMART" id="SM00646">
    <property type="entry name" value="Ami_3"/>
    <property type="match status" value="1"/>
</dbReference>
<proteinExistence type="predicted"/>
<accession>A0A9D1H601</accession>
<comment type="caution">
    <text evidence="3">The sequence shown here is derived from an EMBL/GenBank/DDBJ whole genome shotgun (WGS) entry which is preliminary data.</text>
</comment>
<evidence type="ECO:0000256" key="1">
    <source>
        <dbReference type="ARBA" id="ARBA00022801"/>
    </source>
</evidence>
<dbReference type="InterPro" id="IPR050695">
    <property type="entry name" value="N-acetylmuramoyl_amidase_3"/>
</dbReference>
<keyword evidence="1" id="KW-0378">Hydrolase</keyword>
<dbReference type="Proteomes" id="UP000824160">
    <property type="component" value="Unassembled WGS sequence"/>
</dbReference>
<dbReference type="InterPro" id="IPR002508">
    <property type="entry name" value="MurNAc-LAA_cat"/>
</dbReference>
<dbReference type="Pfam" id="PF01520">
    <property type="entry name" value="Amidase_3"/>
    <property type="match status" value="1"/>
</dbReference>
<reference evidence="3" key="1">
    <citation type="submission" date="2020-10" db="EMBL/GenBank/DDBJ databases">
        <authorList>
            <person name="Gilroy R."/>
        </authorList>
    </citation>
    <scope>NUCLEOTIDE SEQUENCE</scope>
    <source>
        <strain evidence="3">ChiBcec7-5410</strain>
    </source>
</reference>
<dbReference type="AlphaFoldDB" id="A0A9D1H601"/>
<dbReference type="CDD" id="cd02696">
    <property type="entry name" value="MurNAc-LAA"/>
    <property type="match status" value="1"/>
</dbReference>
<sequence length="249" mass="26749">MSKIGAGIGKKRQLRSLAAVSLILLLVTGLIFGASLLRQAGGEETLAAAGRALYTGDIRQKVIVDPGHGGFDGGAIGIGGVIEKDINLAFSLPMGDFLAVMGYIPVLTRTEDTGLDSGEGTIREKKREDLKARLAMMSEDINVPVIMIHQNKFTQSQYSGAQMFYGTQNPASKELAGQLRDGIIQYLQPDNTRELKKATSDVWLLVNCPAPVVMVECGFISNPEECALLQQAEYQRKFAFVLAASLDGG</sequence>
<organism evidence="3 4">
    <name type="scientific">Candidatus Faecivivens stercoripullorum</name>
    <dbReference type="NCBI Taxonomy" id="2840805"/>
    <lineage>
        <taxon>Bacteria</taxon>
        <taxon>Bacillati</taxon>
        <taxon>Bacillota</taxon>
        <taxon>Clostridia</taxon>
        <taxon>Eubacteriales</taxon>
        <taxon>Oscillospiraceae</taxon>
        <taxon>Oscillospiraceae incertae sedis</taxon>
        <taxon>Candidatus Faecivivens</taxon>
    </lineage>
</organism>
<reference evidence="3" key="2">
    <citation type="journal article" date="2021" name="PeerJ">
        <title>Extensive microbial diversity within the chicken gut microbiome revealed by metagenomics and culture.</title>
        <authorList>
            <person name="Gilroy R."/>
            <person name="Ravi A."/>
            <person name="Getino M."/>
            <person name="Pursley I."/>
            <person name="Horton D.L."/>
            <person name="Alikhan N.F."/>
            <person name="Baker D."/>
            <person name="Gharbi K."/>
            <person name="Hall N."/>
            <person name="Watson M."/>
            <person name="Adriaenssens E.M."/>
            <person name="Foster-Nyarko E."/>
            <person name="Jarju S."/>
            <person name="Secka A."/>
            <person name="Antonio M."/>
            <person name="Oren A."/>
            <person name="Chaudhuri R.R."/>
            <person name="La Ragione R."/>
            <person name="Hildebrand F."/>
            <person name="Pallen M.J."/>
        </authorList>
    </citation>
    <scope>NUCLEOTIDE SEQUENCE</scope>
    <source>
        <strain evidence="3">ChiBcec7-5410</strain>
    </source>
</reference>
<dbReference type="GO" id="GO:0030288">
    <property type="term" value="C:outer membrane-bounded periplasmic space"/>
    <property type="evidence" value="ECO:0007669"/>
    <property type="project" value="TreeGrafter"/>
</dbReference>
<evidence type="ECO:0000313" key="4">
    <source>
        <dbReference type="Proteomes" id="UP000824160"/>
    </source>
</evidence>
<dbReference type="GO" id="GO:0009253">
    <property type="term" value="P:peptidoglycan catabolic process"/>
    <property type="evidence" value="ECO:0007669"/>
    <property type="project" value="InterPro"/>
</dbReference>
<dbReference type="EMBL" id="DVLW01000110">
    <property type="protein sequence ID" value="HIT94350.1"/>
    <property type="molecule type" value="Genomic_DNA"/>
</dbReference>
<dbReference type="GO" id="GO:0008745">
    <property type="term" value="F:N-acetylmuramoyl-L-alanine amidase activity"/>
    <property type="evidence" value="ECO:0007669"/>
    <property type="project" value="InterPro"/>
</dbReference>
<dbReference type="PANTHER" id="PTHR30404">
    <property type="entry name" value="N-ACETYLMURAMOYL-L-ALANINE AMIDASE"/>
    <property type="match status" value="1"/>
</dbReference>
<evidence type="ECO:0000259" key="2">
    <source>
        <dbReference type="SMART" id="SM00646"/>
    </source>
</evidence>
<name>A0A9D1H601_9FIRM</name>
<evidence type="ECO:0000313" key="3">
    <source>
        <dbReference type="EMBL" id="HIT94350.1"/>
    </source>
</evidence>
<feature type="domain" description="MurNAc-LAA" evidence="2">
    <location>
        <begin position="145"/>
        <end position="247"/>
    </location>
</feature>
<protein>
    <submittedName>
        <fullName evidence="3">N-acetylmuramoyl-L-alanine amidase</fullName>
    </submittedName>
</protein>
<dbReference type="PANTHER" id="PTHR30404:SF0">
    <property type="entry name" value="N-ACETYLMURAMOYL-L-ALANINE AMIDASE AMIC"/>
    <property type="match status" value="1"/>
</dbReference>
<dbReference type="Gene3D" id="3.40.630.40">
    <property type="entry name" value="Zn-dependent exopeptidases"/>
    <property type="match status" value="1"/>
</dbReference>
<dbReference type="SUPFAM" id="SSF53187">
    <property type="entry name" value="Zn-dependent exopeptidases"/>
    <property type="match status" value="1"/>
</dbReference>